<dbReference type="SUPFAM" id="SSF56801">
    <property type="entry name" value="Acetyl-CoA synthetase-like"/>
    <property type="match status" value="1"/>
</dbReference>
<dbReference type="Gene3D" id="3.40.50.12780">
    <property type="entry name" value="N-terminal domain of ligase-like"/>
    <property type="match status" value="1"/>
</dbReference>
<dbReference type="GO" id="GO:0005524">
    <property type="term" value="F:ATP binding"/>
    <property type="evidence" value="ECO:0007669"/>
    <property type="project" value="UniProtKB-KW"/>
</dbReference>
<dbReference type="PANTHER" id="PTHR43272:SF33">
    <property type="entry name" value="AMP-BINDING DOMAIN-CONTAINING PROTEIN-RELATED"/>
    <property type="match status" value="1"/>
</dbReference>
<keyword evidence="2" id="KW-0547">Nucleotide-binding</keyword>
<protein>
    <recommendedName>
        <fullName evidence="5">long-chain-fatty-acid--CoA ligase</fullName>
        <ecNumber evidence="5">6.2.1.3</ecNumber>
    </recommendedName>
</protein>
<dbReference type="EC" id="6.2.1.3" evidence="5"/>
<evidence type="ECO:0000256" key="1">
    <source>
        <dbReference type="ARBA" id="ARBA00022598"/>
    </source>
</evidence>
<dbReference type="PANTHER" id="PTHR43272">
    <property type="entry name" value="LONG-CHAIN-FATTY-ACID--COA LIGASE"/>
    <property type="match status" value="1"/>
</dbReference>
<dbReference type="InterPro" id="IPR000873">
    <property type="entry name" value="AMP-dep_synth/lig_dom"/>
</dbReference>
<evidence type="ECO:0000256" key="3">
    <source>
        <dbReference type="ARBA" id="ARBA00022832"/>
    </source>
</evidence>
<evidence type="ECO:0000256" key="4">
    <source>
        <dbReference type="ARBA" id="ARBA00022840"/>
    </source>
</evidence>
<accession>A0A1A9VXE7</accession>
<dbReference type="EnsemblMetazoa" id="GAUT050676-RA">
    <property type="protein sequence ID" value="GAUT050676-PA"/>
    <property type="gene ID" value="GAUT050676"/>
</dbReference>
<dbReference type="Proteomes" id="UP000078200">
    <property type="component" value="Unassembled WGS sequence"/>
</dbReference>
<feature type="domain" description="AMP-dependent synthetase/ligase" evidence="6">
    <location>
        <begin position="14"/>
        <end position="91"/>
    </location>
</feature>
<keyword evidence="3" id="KW-0443">Lipid metabolism</keyword>
<dbReference type="GO" id="GO:0005783">
    <property type="term" value="C:endoplasmic reticulum"/>
    <property type="evidence" value="ECO:0007669"/>
    <property type="project" value="TreeGrafter"/>
</dbReference>
<organism evidence="7 8">
    <name type="scientific">Glossina austeni</name>
    <name type="common">Savannah tsetse fly</name>
    <dbReference type="NCBI Taxonomy" id="7395"/>
    <lineage>
        <taxon>Eukaryota</taxon>
        <taxon>Metazoa</taxon>
        <taxon>Ecdysozoa</taxon>
        <taxon>Arthropoda</taxon>
        <taxon>Hexapoda</taxon>
        <taxon>Insecta</taxon>
        <taxon>Pterygota</taxon>
        <taxon>Neoptera</taxon>
        <taxon>Endopterygota</taxon>
        <taxon>Diptera</taxon>
        <taxon>Brachycera</taxon>
        <taxon>Muscomorpha</taxon>
        <taxon>Hippoboscoidea</taxon>
        <taxon>Glossinidae</taxon>
        <taxon>Glossina</taxon>
    </lineage>
</organism>
<evidence type="ECO:0000313" key="7">
    <source>
        <dbReference type="EnsemblMetazoa" id="GAUT050676-PA"/>
    </source>
</evidence>
<sequence>MNSSFKWKYWLARKIMQQLKKAMGLNKCKVLLVGGAPLSQELSSDFENLLMPLTNIFGLSETSGVVTIALQHQDNEQTVGQPLEHIEIKIDKLNHDEDGEV</sequence>
<dbReference type="AlphaFoldDB" id="A0A1A9VXE7"/>
<evidence type="ECO:0000256" key="5">
    <source>
        <dbReference type="ARBA" id="ARBA00026121"/>
    </source>
</evidence>
<dbReference type="InterPro" id="IPR042099">
    <property type="entry name" value="ANL_N_sf"/>
</dbReference>
<keyword evidence="4" id="KW-0067">ATP-binding</keyword>
<keyword evidence="1" id="KW-0436">Ligase</keyword>
<evidence type="ECO:0000313" key="8">
    <source>
        <dbReference type="Proteomes" id="UP000078200"/>
    </source>
</evidence>
<dbReference type="VEuPathDB" id="VectorBase:GAUT050676"/>
<proteinExistence type="predicted"/>
<keyword evidence="3" id="KW-0276">Fatty acid metabolism</keyword>
<dbReference type="STRING" id="7395.A0A1A9VXE7"/>
<name>A0A1A9VXE7_GLOAU</name>
<reference evidence="7" key="1">
    <citation type="submission" date="2020-05" db="UniProtKB">
        <authorList>
            <consortium name="EnsemblMetazoa"/>
        </authorList>
    </citation>
    <scope>IDENTIFICATION</scope>
    <source>
        <strain evidence="7">TTRI</strain>
    </source>
</reference>
<evidence type="ECO:0000256" key="2">
    <source>
        <dbReference type="ARBA" id="ARBA00022741"/>
    </source>
</evidence>
<evidence type="ECO:0000259" key="6">
    <source>
        <dbReference type="Pfam" id="PF00501"/>
    </source>
</evidence>
<dbReference type="Pfam" id="PF00501">
    <property type="entry name" value="AMP-binding"/>
    <property type="match status" value="1"/>
</dbReference>
<dbReference type="GO" id="GO:0004467">
    <property type="term" value="F:long-chain fatty acid-CoA ligase activity"/>
    <property type="evidence" value="ECO:0007669"/>
    <property type="project" value="UniProtKB-EC"/>
</dbReference>
<keyword evidence="8" id="KW-1185">Reference proteome</keyword>
<dbReference type="GO" id="GO:0016020">
    <property type="term" value="C:membrane"/>
    <property type="evidence" value="ECO:0007669"/>
    <property type="project" value="TreeGrafter"/>
</dbReference>